<reference evidence="2" key="1">
    <citation type="submission" date="2017-05" db="EMBL/GenBank/DDBJ databases">
        <title>Complete and WGS of Bordetella genogroups.</title>
        <authorList>
            <person name="Spilker T."/>
            <person name="Lipuma J."/>
        </authorList>
    </citation>
    <scope>NUCLEOTIDE SEQUENCE [LARGE SCALE GENOMIC DNA]</scope>
    <source>
        <strain evidence="2">AU16122</strain>
    </source>
</reference>
<sequence>MSIPPDEDDLHAYVDGRLDDETRESLERAFAQDPGKAARAQRWLRDARNLRAELDDLPLPPANPALDPAAIRAGLAARARTRWAIAASMVLCLGLGTMGGWQARGWRGGVDASLRAAPMSDAIAAYRLMVVDRSAHIDFTASSVGELQAWLARSVGPGARLPDLAAAGFHPVGGRLFATEGGAAAMVLYEDAAKRTLSFYLRPPEMPRQRLPAGKRTDGGLLARYGTLHGLLYAVVGPVESLDENAVAHALDEQT</sequence>
<dbReference type="OrthoDB" id="9152892at2"/>
<dbReference type="EMBL" id="NEVM01000005">
    <property type="protein sequence ID" value="OZI30407.1"/>
    <property type="molecule type" value="Genomic_DNA"/>
</dbReference>
<name>A0A261S072_9BORD</name>
<protein>
    <submittedName>
        <fullName evidence="1">Anti-sigma factor</fullName>
    </submittedName>
</protein>
<comment type="caution">
    <text evidence="1">The sequence shown here is derived from an EMBL/GenBank/DDBJ whole genome shotgun (WGS) entry which is preliminary data.</text>
</comment>
<evidence type="ECO:0000313" key="1">
    <source>
        <dbReference type="EMBL" id="OZI30407.1"/>
    </source>
</evidence>
<gene>
    <name evidence="1" type="ORF">CAL29_20455</name>
</gene>
<dbReference type="Proteomes" id="UP000216020">
    <property type="component" value="Unassembled WGS sequence"/>
</dbReference>
<keyword evidence="2" id="KW-1185">Reference proteome</keyword>
<accession>A0A261S072</accession>
<evidence type="ECO:0000313" key="2">
    <source>
        <dbReference type="Proteomes" id="UP000216020"/>
    </source>
</evidence>
<dbReference type="AlphaFoldDB" id="A0A261S072"/>
<dbReference type="RefSeq" id="WP_094854834.1">
    <property type="nucleotide sequence ID" value="NZ_NEVM01000005.1"/>
</dbReference>
<organism evidence="1 2">
    <name type="scientific">Bordetella genomosp. 10</name>
    <dbReference type="NCBI Taxonomy" id="1416804"/>
    <lineage>
        <taxon>Bacteria</taxon>
        <taxon>Pseudomonadati</taxon>
        <taxon>Pseudomonadota</taxon>
        <taxon>Betaproteobacteria</taxon>
        <taxon>Burkholderiales</taxon>
        <taxon>Alcaligenaceae</taxon>
        <taxon>Bordetella</taxon>
    </lineage>
</organism>
<proteinExistence type="predicted"/>